<comment type="caution">
    <text evidence="2">The sequence shown here is derived from an EMBL/GenBank/DDBJ whole genome shotgun (WGS) entry which is preliminary data.</text>
</comment>
<gene>
    <name evidence="2" type="ORF">BOVATA_035140</name>
</gene>
<feature type="region of interest" description="Disordered" evidence="1">
    <location>
        <begin position="1"/>
        <end position="146"/>
    </location>
</feature>
<reference evidence="2 3" key="1">
    <citation type="journal article" date="2017" name="BMC Genomics">
        <title>Whole-genome assembly of Babesia ovata and comparative genomics between closely related pathogens.</title>
        <authorList>
            <person name="Yamagishi J."/>
            <person name="Asada M."/>
            <person name="Hakimi H."/>
            <person name="Tanaka T.Q."/>
            <person name="Sugimoto C."/>
            <person name="Kawazu S."/>
        </authorList>
    </citation>
    <scope>NUCLEOTIDE SEQUENCE [LARGE SCALE GENOMIC DNA]</scope>
    <source>
        <strain evidence="2 3">Miyake</strain>
    </source>
</reference>
<sequence>MSQQNETTPGDQAVLASGRQESTNTVEERLAAKDAHQSGVEVASNCVDANDGPSKRSHEDVIQGEVELPGKRQEIDAAAVEEAKTQEGHVTPAEHRASRPSDDGSESDATKSNALEEAKGDTAAADDATAETKDKQEVPTTSSVPAFGFNKEYVSPFSKLLETKTSGGFLESTKVWGSAPTTENVGAAPEQTDSAEAPQKTWDVQAALQDSETLLFENVCLRIGKYRCVQKTCNLSRYNDTEWSTPVPVVLQIIAKQDSDSKRIVCYQAGTGRIQLNTTVLPTMSVNKLKTKSIIFVGQLIGDESKLAPHRIIFQDQGQRDACHELF</sequence>
<evidence type="ECO:0000256" key="1">
    <source>
        <dbReference type="SAM" id="MobiDB-lite"/>
    </source>
</evidence>
<feature type="compositionally biased region" description="Polar residues" evidence="1">
    <location>
        <begin position="1"/>
        <end position="10"/>
    </location>
</feature>
<protein>
    <submittedName>
        <fullName evidence="2">Immunodominant interspersed repeat antigen, putative</fullName>
    </submittedName>
</protein>
<keyword evidence="3" id="KW-1185">Reference proteome</keyword>
<proteinExistence type="predicted"/>
<name>A0A2H6KGB3_9APIC</name>
<dbReference type="VEuPathDB" id="PiroplasmaDB:BOVATA_035140"/>
<dbReference type="InterPro" id="IPR011993">
    <property type="entry name" value="PH-like_dom_sf"/>
</dbReference>
<accession>A0A2H6KGB3</accession>
<dbReference type="AlphaFoldDB" id="A0A2H6KGB3"/>
<organism evidence="2 3">
    <name type="scientific">Babesia ovata</name>
    <dbReference type="NCBI Taxonomy" id="189622"/>
    <lineage>
        <taxon>Eukaryota</taxon>
        <taxon>Sar</taxon>
        <taxon>Alveolata</taxon>
        <taxon>Apicomplexa</taxon>
        <taxon>Aconoidasida</taxon>
        <taxon>Piroplasmida</taxon>
        <taxon>Babesiidae</taxon>
        <taxon>Babesia</taxon>
    </lineage>
</organism>
<feature type="compositionally biased region" description="Basic and acidic residues" evidence="1">
    <location>
        <begin position="68"/>
        <end position="102"/>
    </location>
</feature>
<evidence type="ECO:0000313" key="3">
    <source>
        <dbReference type="Proteomes" id="UP000236319"/>
    </source>
</evidence>
<dbReference type="Gene3D" id="2.30.29.30">
    <property type="entry name" value="Pleckstrin-homology domain (PH domain)/Phosphotyrosine-binding domain (PTB)"/>
    <property type="match status" value="1"/>
</dbReference>
<feature type="compositionally biased region" description="Basic and acidic residues" evidence="1">
    <location>
        <begin position="26"/>
        <end position="36"/>
    </location>
</feature>
<dbReference type="EMBL" id="BDSA01000004">
    <property type="protein sequence ID" value="GBE62021.1"/>
    <property type="molecule type" value="Genomic_DNA"/>
</dbReference>
<dbReference type="OrthoDB" id="361958at2759"/>
<evidence type="ECO:0000313" key="2">
    <source>
        <dbReference type="EMBL" id="GBE62021.1"/>
    </source>
</evidence>
<dbReference type="Proteomes" id="UP000236319">
    <property type="component" value="Unassembled WGS sequence"/>
</dbReference>
<dbReference type="GeneID" id="39875791"/>
<dbReference type="SUPFAM" id="SSF50729">
    <property type="entry name" value="PH domain-like"/>
    <property type="match status" value="1"/>
</dbReference>
<dbReference type="RefSeq" id="XP_028868264.1">
    <property type="nucleotide sequence ID" value="XM_029012431.1"/>
</dbReference>